<dbReference type="STRING" id="652103.Rpdx1_1590"/>
<evidence type="ECO:0000313" key="2">
    <source>
        <dbReference type="Proteomes" id="UP000001402"/>
    </source>
</evidence>
<dbReference type="eggNOG" id="ENOG5030ZI9">
    <property type="taxonomic scope" value="Bacteria"/>
</dbReference>
<proteinExistence type="predicted"/>
<gene>
    <name evidence="1" type="ordered locus">Rpdx1_1590</name>
</gene>
<reference evidence="1" key="1">
    <citation type="submission" date="2010-12" db="EMBL/GenBank/DDBJ databases">
        <title>Complete sequence of Rhodopseudomonas palustris DX-1.</title>
        <authorList>
            <consortium name="US DOE Joint Genome Institute"/>
            <person name="Lucas S."/>
            <person name="Copeland A."/>
            <person name="Lapidus A."/>
            <person name="Cheng J.-F."/>
            <person name="Goodwin L."/>
            <person name="Pitluck S."/>
            <person name="Misra M."/>
            <person name="Chertkov O."/>
            <person name="Detter J.C."/>
            <person name="Han C."/>
            <person name="Tapia R."/>
            <person name="Land M."/>
            <person name="Hauser L."/>
            <person name="Kyrpides N."/>
            <person name="Ivanova N."/>
            <person name="Ovchinnikova G."/>
            <person name="Logan B."/>
            <person name="Oda Y."/>
            <person name="Harwood C."/>
            <person name="Woyke T."/>
        </authorList>
    </citation>
    <scope>NUCLEOTIDE SEQUENCE [LARGE SCALE GENOMIC DNA]</scope>
    <source>
        <strain evidence="1">DX-1</strain>
    </source>
</reference>
<dbReference type="KEGG" id="rpx:Rpdx1_1590"/>
<name>E6VJ69_RHOPX</name>
<dbReference type="Proteomes" id="UP000001402">
    <property type="component" value="Chromosome"/>
</dbReference>
<protein>
    <submittedName>
        <fullName evidence="1">Uncharacterized protein</fullName>
    </submittedName>
</protein>
<sequence>MAKREMVVEGTEIHDRASLREWLERNPAAAPIIAVRCALRVLPLVARRSRATLSIQVFRATFVVCTSQRLGWYNKSPIRAAADAADADADADAAAADAAAAAAYAAAAAAAADAAAADAAAAAYAAAYAATDAAALWKSVTADAASLEKDGTVERLTWQRLWLSDVRGGDRRRLNIPDWARAAFDRFKRSDGARDAGFAFWIRWYEGVLAGRREGLFDSELTGESERDLFIRIAEQPDSFWKQEPAKVNADIRRLIDEAKAAKAPEAAPPKVPATQPAAIEPVWQEDGKLGLPRKPAAPDLDATSLLAALEALRDDIIELADDADNTANIDKRPAEYLRKLARLIPAEVPSQVLLFKLGHGHEVLADLASHTDSEWPDLLASRYRRLVLQYERVVRQFPKWREFVQNAATEKLTDEQIRDALQVAESFAAELRTGDGGQLVDAGVPAALEEIVGAAVDWRADLAAGSEQLAEDLLESVNNILKRLSEHALWLKAKAIASDMTSAYGKEARKSLVKEAGKLGKETGPAIGRLLKRIAKVTPFIGGGSAAGYHLLPKLVSQYPAYFGWLEPVLKSLGIL</sequence>
<dbReference type="EMBL" id="CP002418">
    <property type="protein sequence ID" value="ADU43210.1"/>
    <property type="molecule type" value="Genomic_DNA"/>
</dbReference>
<evidence type="ECO:0000313" key="1">
    <source>
        <dbReference type="EMBL" id="ADU43210.1"/>
    </source>
</evidence>
<accession>E6VJ69</accession>
<organism evidence="1 2">
    <name type="scientific">Rhodopseudomonas palustris (strain DX-1)</name>
    <dbReference type="NCBI Taxonomy" id="652103"/>
    <lineage>
        <taxon>Bacteria</taxon>
        <taxon>Pseudomonadati</taxon>
        <taxon>Pseudomonadota</taxon>
        <taxon>Alphaproteobacteria</taxon>
        <taxon>Hyphomicrobiales</taxon>
        <taxon>Nitrobacteraceae</taxon>
        <taxon>Rhodopseudomonas</taxon>
    </lineage>
</organism>
<dbReference type="HOGENOM" id="CLU_472410_0_0_5"/>
<dbReference type="AlphaFoldDB" id="E6VJ69"/>